<dbReference type="Proteomes" id="UP001079430">
    <property type="component" value="Unassembled WGS sequence"/>
</dbReference>
<gene>
    <name evidence="2" type="ORF">O3W52_03885</name>
</gene>
<feature type="transmembrane region" description="Helical" evidence="1">
    <location>
        <begin position="46"/>
        <end position="65"/>
    </location>
</feature>
<dbReference type="EMBL" id="JAPVOI010000003">
    <property type="protein sequence ID" value="MCZ4089230.1"/>
    <property type="molecule type" value="Genomic_DNA"/>
</dbReference>
<keyword evidence="1" id="KW-0812">Transmembrane</keyword>
<reference evidence="2" key="1">
    <citation type="submission" date="2022-10" db="EMBL/GenBank/DDBJ databases">
        <title>Whole genome sequencing of three plant growth promoting bacteria isolated from Vachellia tortilis subsp. raddiana in Morocco.</title>
        <authorList>
            <person name="Hnini M."/>
            <person name="Zouagui R."/>
            <person name="Zouagui H."/>
            <person name="Chemao Elfihri M.-W."/>
            <person name="Ibrahimi A."/>
            <person name="Sbabou L."/>
            <person name="Aurag J."/>
        </authorList>
    </citation>
    <scope>NUCLEOTIDE SEQUENCE</scope>
    <source>
        <strain evidence="2">LMR678</strain>
    </source>
</reference>
<keyword evidence="1" id="KW-1133">Transmembrane helix</keyword>
<name>A0ABT4KB79_9HYPH</name>
<dbReference type="Pfam" id="PF09980">
    <property type="entry name" value="DUF2214"/>
    <property type="match status" value="1"/>
</dbReference>
<feature type="transmembrane region" description="Helical" evidence="1">
    <location>
        <begin position="6"/>
        <end position="26"/>
    </location>
</feature>
<organism evidence="2 3">
    <name type="scientific">Sinorhizobium psoraleae</name>
    <dbReference type="NCBI Taxonomy" id="520838"/>
    <lineage>
        <taxon>Bacteria</taxon>
        <taxon>Pseudomonadati</taxon>
        <taxon>Pseudomonadota</taxon>
        <taxon>Alphaproteobacteria</taxon>
        <taxon>Hyphomicrobiales</taxon>
        <taxon>Rhizobiaceae</taxon>
        <taxon>Sinorhizobium/Ensifer group</taxon>
        <taxon>Sinorhizobium</taxon>
    </lineage>
</organism>
<dbReference type="InterPro" id="IPR018706">
    <property type="entry name" value="DUF2214_membrane"/>
</dbReference>
<evidence type="ECO:0000313" key="3">
    <source>
        <dbReference type="Proteomes" id="UP001079430"/>
    </source>
</evidence>
<proteinExistence type="predicted"/>
<keyword evidence="3" id="KW-1185">Reference proteome</keyword>
<comment type="caution">
    <text evidence="2">The sequence shown here is derived from an EMBL/GenBank/DDBJ whole genome shotgun (WGS) entry which is preliminary data.</text>
</comment>
<dbReference type="RefSeq" id="WP_269275687.1">
    <property type="nucleotide sequence ID" value="NZ_JAPVOI010000003.1"/>
</dbReference>
<evidence type="ECO:0000313" key="2">
    <source>
        <dbReference type="EMBL" id="MCZ4089230.1"/>
    </source>
</evidence>
<feature type="transmembrane region" description="Helical" evidence="1">
    <location>
        <begin position="77"/>
        <end position="94"/>
    </location>
</feature>
<keyword evidence="1" id="KW-0472">Membrane</keyword>
<accession>A0ABT4KB79</accession>
<sequence length="148" mass="16069">MFTDLVLASAHHVLVFLLAAIIATEAAMVRPGLSAAGVKRLSRIDAYYGAIAALVILVGVGRIVFGLKGWEAYIYNWAFWSKMAAFVAVGLLSARPTLQIRKWRMSADDEAFTVPTDEIAATRGFIIAQGAIFPLIPIFAATMARYGY</sequence>
<protein>
    <submittedName>
        <fullName evidence="2">DUF2214 family protein</fullName>
    </submittedName>
</protein>
<evidence type="ECO:0000256" key="1">
    <source>
        <dbReference type="SAM" id="Phobius"/>
    </source>
</evidence>